<dbReference type="SUPFAM" id="SSF51338">
    <property type="entry name" value="Composite domain of metallo-dependent hydrolases"/>
    <property type="match status" value="1"/>
</dbReference>
<dbReference type="Gene3D" id="3.20.20.140">
    <property type="entry name" value="Metal-dependent hydrolases"/>
    <property type="match status" value="1"/>
</dbReference>
<evidence type="ECO:0000313" key="3">
    <source>
        <dbReference type="Proteomes" id="UP001595528"/>
    </source>
</evidence>
<evidence type="ECO:0000313" key="2">
    <source>
        <dbReference type="EMBL" id="MFC3228647.1"/>
    </source>
</evidence>
<dbReference type="EC" id="3.5.-.-" evidence="2"/>
<proteinExistence type="predicted"/>
<sequence length="571" mass="61985">MAAGNVVVENGRVRGPGSGDGTATALAVRDGRIAGIGSAEDMRALAGSDARRIDAAGAVVMPGLIDAHPHLLHFAAREYGMVHLFDARNHDDIVARIRAHAARTPKGQWIVCTPVGEPHYFIRRSWRDLPERRLPDRHVLDRATTDHPVHIQAWAPTTPNICAFNSAGLAAVGLSSFIPDRVCDVWIEKDDAGDITGILRGAVNNYYCFDPFWTQLLLKMPGPASWELHDSVIAAMADYNRQGVTTVYEGHNMRDSHVDAYRRLHGEDALTVRVMAAMEAESYAYPPVRPLSLDAFVKVLQDGLRLMGQDDEMLKVTGMSFSPAAPMGPGTIRMHEPYLDGFGRPTRGVTVLTRDKLDAFVAFCAENGLRGNFCVAGDRDTDDVLAALTVADATHGIRGRRWMMQHCLVVTPAQVERIRDLGCDVTTCPGFAWGKGDVYAERAGEMVLRDMVPLKRFVNAGVPLGCGSDWGPKNAWENIALSTTFEFAGSGRRNDSPDHILTRAESLHTWTAGAAEVLGWPGVGSLAPGSHADLILVDRDPLDCRTEDLPDTKVHLTMLGGAIVHDTGVAG</sequence>
<dbReference type="EMBL" id="JBHRTR010000028">
    <property type="protein sequence ID" value="MFC3228647.1"/>
    <property type="molecule type" value="Genomic_DNA"/>
</dbReference>
<dbReference type="InterPro" id="IPR032466">
    <property type="entry name" value="Metal_Hydrolase"/>
</dbReference>
<dbReference type="PANTHER" id="PTHR22642">
    <property type="entry name" value="IMIDAZOLONEPROPIONASE"/>
    <property type="match status" value="1"/>
</dbReference>
<dbReference type="RefSeq" id="WP_379901970.1">
    <property type="nucleotide sequence ID" value="NZ_JBHRTR010000028.1"/>
</dbReference>
<dbReference type="SUPFAM" id="SSF51556">
    <property type="entry name" value="Metallo-dependent hydrolases"/>
    <property type="match status" value="1"/>
</dbReference>
<dbReference type="Gene3D" id="2.30.40.10">
    <property type="entry name" value="Urease, subunit C, domain 1"/>
    <property type="match status" value="1"/>
</dbReference>
<dbReference type="InterPro" id="IPR013108">
    <property type="entry name" value="Amidohydro_3"/>
</dbReference>
<gene>
    <name evidence="2" type="ORF">ACFOGJ_15490</name>
</gene>
<evidence type="ECO:0000259" key="1">
    <source>
        <dbReference type="Pfam" id="PF07969"/>
    </source>
</evidence>
<reference evidence="3" key="1">
    <citation type="journal article" date="2019" name="Int. J. Syst. Evol. Microbiol.">
        <title>The Global Catalogue of Microorganisms (GCM) 10K type strain sequencing project: providing services to taxonomists for standard genome sequencing and annotation.</title>
        <authorList>
            <consortium name="The Broad Institute Genomics Platform"/>
            <consortium name="The Broad Institute Genome Sequencing Center for Infectious Disease"/>
            <person name="Wu L."/>
            <person name="Ma J."/>
        </authorList>
    </citation>
    <scope>NUCLEOTIDE SEQUENCE [LARGE SCALE GENOMIC DNA]</scope>
    <source>
        <strain evidence="3">KCTC 42964</strain>
    </source>
</reference>
<name>A0ABV7L2Y3_9PROT</name>
<feature type="domain" description="Amidohydrolase 3" evidence="1">
    <location>
        <begin position="53"/>
        <end position="565"/>
    </location>
</feature>
<dbReference type="Pfam" id="PF07969">
    <property type="entry name" value="Amidohydro_3"/>
    <property type="match status" value="1"/>
</dbReference>
<dbReference type="InterPro" id="IPR011059">
    <property type="entry name" value="Metal-dep_hydrolase_composite"/>
</dbReference>
<keyword evidence="3" id="KW-1185">Reference proteome</keyword>
<dbReference type="PANTHER" id="PTHR22642:SF2">
    <property type="entry name" value="PROTEIN LONG AFTER FAR-RED 3"/>
    <property type="match status" value="1"/>
</dbReference>
<dbReference type="Gene3D" id="3.10.310.70">
    <property type="match status" value="1"/>
</dbReference>
<keyword evidence="2" id="KW-0378">Hydrolase</keyword>
<accession>A0ABV7L2Y3</accession>
<comment type="caution">
    <text evidence="2">The sequence shown here is derived from an EMBL/GenBank/DDBJ whole genome shotgun (WGS) entry which is preliminary data.</text>
</comment>
<protein>
    <submittedName>
        <fullName evidence="2">Amidohydrolase</fullName>
        <ecNumber evidence="2">3.5.-.-</ecNumber>
    </submittedName>
</protein>
<dbReference type="Proteomes" id="UP001595528">
    <property type="component" value="Unassembled WGS sequence"/>
</dbReference>
<dbReference type="GO" id="GO:0016787">
    <property type="term" value="F:hydrolase activity"/>
    <property type="evidence" value="ECO:0007669"/>
    <property type="project" value="UniProtKB-KW"/>
</dbReference>
<organism evidence="2 3">
    <name type="scientific">Marinibaculum pumilum</name>
    <dbReference type="NCBI Taxonomy" id="1766165"/>
    <lineage>
        <taxon>Bacteria</taxon>
        <taxon>Pseudomonadati</taxon>
        <taxon>Pseudomonadota</taxon>
        <taxon>Alphaproteobacteria</taxon>
        <taxon>Rhodospirillales</taxon>
        <taxon>Rhodospirillaceae</taxon>
        <taxon>Marinibaculum</taxon>
    </lineage>
</organism>